<sequence length="105" mass="12221">MGNYFLYFGALCRPLCLPLSKNFHKPLMVLISYVKFSKRDTHDKATCITQQPYHLIKPLGFHLLSHHPLLMMVAGVPFHLHFDISWTMDFHTVLGSHQKGCYQTY</sequence>
<dbReference type="EMBL" id="GISG01188342">
    <property type="protein sequence ID" value="MBA4655612.1"/>
    <property type="molecule type" value="Transcribed_RNA"/>
</dbReference>
<name>A0A7C8ZZG1_OPUST</name>
<organism evidence="1">
    <name type="scientific">Opuntia streptacantha</name>
    <name type="common">Prickly pear cactus</name>
    <name type="synonym">Opuntia cardona</name>
    <dbReference type="NCBI Taxonomy" id="393608"/>
    <lineage>
        <taxon>Eukaryota</taxon>
        <taxon>Viridiplantae</taxon>
        <taxon>Streptophyta</taxon>
        <taxon>Embryophyta</taxon>
        <taxon>Tracheophyta</taxon>
        <taxon>Spermatophyta</taxon>
        <taxon>Magnoliopsida</taxon>
        <taxon>eudicotyledons</taxon>
        <taxon>Gunneridae</taxon>
        <taxon>Pentapetalae</taxon>
        <taxon>Caryophyllales</taxon>
        <taxon>Cactineae</taxon>
        <taxon>Cactaceae</taxon>
        <taxon>Opuntioideae</taxon>
        <taxon>Opuntia</taxon>
    </lineage>
</organism>
<reference evidence="1" key="2">
    <citation type="submission" date="2020-07" db="EMBL/GenBank/DDBJ databases">
        <authorList>
            <person name="Vera ALvarez R."/>
            <person name="Arias-Moreno D.M."/>
            <person name="Jimenez-Jacinto V."/>
            <person name="Jimenez-Bremont J.F."/>
            <person name="Swaminathan K."/>
            <person name="Moose S.P."/>
            <person name="Guerrero-Gonzalez M.L."/>
            <person name="Marino-Ramirez L."/>
            <person name="Landsman D."/>
            <person name="Rodriguez-Kessler M."/>
            <person name="Delgado-Sanchez P."/>
        </authorList>
    </citation>
    <scope>NUCLEOTIDE SEQUENCE</scope>
    <source>
        <tissue evidence="1">Cladode</tissue>
    </source>
</reference>
<proteinExistence type="predicted"/>
<evidence type="ECO:0000313" key="1">
    <source>
        <dbReference type="EMBL" id="MBA4655612.1"/>
    </source>
</evidence>
<accession>A0A7C8ZZG1</accession>
<protein>
    <submittedName>
        <fullName evidence="1">Uncharacterized protein</fullName>
    </submittedName>
</protein>
<reference evidence="1" key="1">
    <citation type="journal article" date="2013" name="J. Plant Res.">
        <title>Effect of fungi and light on seed germination of three Opuntia species from semiarid lands of central Mexico.</title>
        <authorList>
            <person name="Delgado-Sanchez P."/>
            <person name="Jimenez-Bremont J.F."/>
            <person name="Guerrero-Gonzalez Mde L."/>
            <person name="Flores J."/>
        </authorList>
    </citation>
    <scope>NUCLEOTIDE SEQUENCE</scope>
    <source>
        <tissue evidence="1">Cladode</tissue>
    </source>
</reference>
<dbReference type="AlphaFoldDB" id="A0A7C8ZZG1"/>